<feature type="signal peptide" evidence="1">
    <location>
        <begin position="1"/>
        <end position="22"/>
    </location>
</feature>
<evidence type="ECO:0000313" key="3">
    <source>
        <dbReference type="Proteomes" id="UP000490980"/>
    </source>
</evidence>
<dbReference type="Proteomes" id="UP000490980">
    <property type="component" value="Unassembled WGS sequence"/>
</dbReference>
<dbReference type="GO" id="GO:0009279">
    <property type="term" value="C:cell outer membrane"/>
    <property type="evidence" value="ECO:0007669"/>
    <property type="project" value="InterPro"/>
</dbReference>
<dbReference type="Pfam" id="PF01278">
    <property type="entry name" value="Omptin"/>
    <property type="match status" value="1"/>
</dbReference>
<evidence type="ECO:0000313" key="2">
    <source>
        <dbReference type="EMBL" id="NII08290.1"/>
    </source>
</evidence>
<dbReference type="PRINTS" id="PR00482">
    <property type="entry name" value="OMPTIN"/>
</dbReference>
<dbReference type="SUPFAM" id="SSF69917">
    <property type="entry name" value="OMPT-like"/>
    <property type="match status" value="1"/>
</dbReference>
<dbReference type="GO" id="GO:0004190">
    <property type="term" value="F:aspartic-type endopeptidase activity"/>
    <property type="evidence" value="ECO:0007669"/>
    <property type="project" value="InterPro"/>
</dbReference>
<organism evidence="2 3">
    <name type="scientific">Luteibacter anthropi</name>
    <dbReference type="NCBI Taxonomy" id="564369"/>
    <lineage>
        <taxon>Bacteria</taxon>
        <taxon>Pseudomonadati</taxon>
        <taxon>Pseudomonadota</taxon>
        <taxon>Gammaproteobacteria</taxon>
        <taxon>Lysobacterales</taxon>
        <taxon>Rhodanobacteraceae</taxon>
        <taxon>Luteibacter</taxon>
    </lineage>
</organism>
<keyword evidence="3" id="KW-1185">Reference proteome</keyword>
<gene>
    <name evidence="2" type="ORF">HBF25_18040</name>
</gene>
<dbReference type="InterPro" id="IPR020080">
    <property type="entry name" value="OM_adhesin/peptidase_omptin"/>
</dbReference>
<dbReference type="AlphaFoldDB" id="A0A7X5UD47"/>
<comment type="caution">
    <text evidence="2">The sequence shown here is derived from an EMBL/GenBank/DDBJ whole genome shotgun (WGS) entry which is preliminary data.</text>
</comment>
<accession>A0A7X5UD47</accession>
<feature type="chain" id="PRO_5030697222" evidence="1">
    <location>
        <begin position="23"/>
        <end position="323"/>
    </location>
</feature>
<sequence>MKASRKAAFLSLAALAAPFAEAGDIDTRTRRTVADNQRFSVDVFTGVLNNRSTERVYDEGQRLSQLNWRTRAAPVIGADFRFHINDRWSWDTQAWTRLKSGNTLMTDYDWLGRDAGINEWTDYSRHGDTRLKTAYGLDTRVGYTFASSGDFAFRAVAGYRLKKLAWHATKGSYIYSSSDPEEAFDPESFRDTVGYDNDGSGVKYTQRWRAPYLGMGTDYQRGKLTLSGEISGSLWARGKDHDNHIEREYVSGMKGGRSKMIAASIKADYAIDSRWSLFARTSYEKYYEKKGLGKGHIEGEAVAFRASMSNRSMIVNLGASYRF</sequence>
<dbReference type="InterPro" id="IPR000036">
    <property type="entry name" value="Peptidase_A26_omptin"/>
</dbReference>
<dbReference type="EMBL" id="JAARLZ010000011">
    <property type="protein sequence ID" value="NII08290.1"/>
    <property type="molecule type" value="Genomic_DNA"/>
</dbReference>
<dbReference type="GO" id="GO:0006508">
    <property type="term" value="P:proteolysis"/>
    <property type="evidence" value="ECO:0007669"/>
    <property type="project" value="UniProtKB-KW"/>
</dbReference>
<evidence type="ECO:0000256" key="1">
    <source>
        <dbReference type="SAM" id="SignalP"/>
    </source>
</evidence>
<dbReference type="InterPro" id="IPR053724">
    <property type="entry name" value="OMP_A26_sf"/>
</dbReference>
<proteinExistence type="predicted"/>
<dbReference type="Gene3D" id="2.40.128.90">
    <property type="entry name" value="OMPT-like"/>
    <property type="match status" value="1"/>
</dbReference>
<keyword evidence="2" id="KW-0378">Hydrolase</keyword>
<dbReference type="RefSeq" id="WP_166950902.1">
    <property type="nucleotide sequence ID" value="NZ_CP077072.1"/>
</dbReference>
<keyword evidence="2" id="KW-0645">Protease</keyword>
<keyword evidence="1" id="KW-0732">Signal</keyword>
<name>A0A7X5UD47_9GAMM</name>
<protein>
    <submittedName>
        <fullName evidence="2">Omptin family outer membrane protease</fullName>
    </submittedName>
</protein>
<reference evidence="2 3" key="1">
    <citation type="submission" date="2020-03" db="EMBL/GenBank/DDBJ databases">
        <authorList>
            <person name="Lai Q."/>
        </authorList>
    </citation>
    <scope>NUCLEOTIDE SEQUENCE [LARGE SCALE GENOMIC DNA]</scope>
    <source>
        <strain evidence="2 3">CCUG 25036</strain>
    </source>
</reference>